<feature type="region of interest" description="Disordered" evidence="5">
    <location>
        <begin position="46"/>
        <end position="76"/>
    </location>
</feature>
<name>A0A0K3ALZ6_BABMR</name>
<evidence type="ECO:0000259" key="6">
    <source>
        <dbReference type="Pfam" id="PF22891"/>
    </source>
</evidence>
<reference evidence="7 8" key="2">
    <citation type="journal article" date="2013" name="PLoS ONE">
        <title>Whole genome mapping and re-organization of the nuclear and mitochondrial genomes of Babesia microti isolates.</title>
        <authorList>
            <person name="Cornillot E."/>
            <person name="Dassouli A."/>
            <person name="Garg A."/>
            <person name="Pachikara N."/>
            <person name="Randazzo S."/>
            <person name="Depoix D."/>
            <person name="Carcy B."/>
            <person name="Delbecq S."/>
            <person name="Frutos R."/>
            <person name="Silva J.C."/>
            <person name="Sutton R."/>
            <person name="Krause P.J."/>
            <person name="Mamoun C.B."/>
        </authorList>
    </citation>
    <scope>NUCLEOTIDE SEQUENCE [LARGE SCALE GENOMIC DNA]</scope>
    <source>
        <strain evidence="7 8">RI</strain>
    </source>
</reference>
<dbReference type="OrthoDB" id="1932641at2759"/>
<protein>
    <submittedName>
        <fullName evidence="7">PNO1, DIM2, RNA-binding protein PNO1</fullName>
    </submittedName>
</protein>
<dbReference type="VEuPathDB" id="PiroplasmaDB:BMR1_03g00825"/>
<evidence type="ECO:0000313" key="7">
    <source>
        <dbReference type="EMBL" id="CTQ40764.1"/>
    </source>
</evidence>
<accession>A0A0K3ALZ6</accession>
<dbReference type="Pfam" id="PF22891">
    <property type="entry name" value="KH_PNO1_2nd"/>
    <property type="match status" value="1"/>
</dbReference>
<reference evidence="7 8" key="1">
    <citation type="journal article" date="2012" name="Nucleic Acids Res.">
        <title>Sequencing of the smallest Apicomplexan genome from the human pathogen Babesia microti.</title>
        <authorList>
            <person name="Cornillot E."/>
            <person name="Hadj-Kaddour K."/>
            <person name="Dassouli A."/>
            <person name="Noel B."/>
            <person name="Ranwez V."/>
            <person name="Vacherie B."/>
            <person name="Augagneur Y."/>
            <person name="Bres V."/>
            <person name="Duclos A."/>
            <person name="Randazzo S."/>
            <person name="Carcy B."/>
            <person name="Debierre-Grockiego F."/>
            <person name="Delbecq S."/>
            <person name="Moubri-Menage K."/>
            <person name="Shams-Eldin H."/>
            <person name="Usmani-Brown S."/>
            <person name="Bringaud F."/>
            <person name="Wincker P."/>
            <person name="Vivares C.P."/>
            <person name="Schwarz R.T."/>
            <person name="Schetters T.P."/>
            <person name="Krause P.J."/>
            <person name="Gorenflot A."/>
            <person name="Berry V."/>
            <person name="Barbe V."/>
            <person name="Ben Mamoun C."/>
        </authorList>
    </citation>
    <scope>NUCLEOTIDE SEQUENCE [LARGE SCALE GENOMIC DNA]</scope>
    <source>
        <strain evidence="7 8">RI</strain>
    </source>
</reference>
<dbReference type="Proteomes" id="UP000002899">
    <property type="component" value="Chromosome III"/>
</dbReference>
<dbReference type="InterPro" id="IPR036612">
    <property type="entry name" value="KH_dom_type_1_sf"/>
</dbReference>
<evidence type="ECO:0000256" key="5">
    <source>
        <dbReference type="SAM" id="MobiDB-lite"/>
    </source>
</evidence>
<dbReference type="OMA" id="TPLRNNW"/>
<sequence>MDGSSMTLDNKEIKKTRRGGIKFKERRLALKKAKKLALATINRKTKTRYPRGSKQTDINGTKRISDGGIRKIHVPPNRMSPLKKSWEQIVITVVEKLGLEIRMNTLSKCIEIRKPSQAIKDTNSKHSKDDMVLDHESIKENSCTSQENENLLQKACDYVKAFVIGYNLNDAEAILRLEDIFLETFQIQDVKRLSGDHLSRCIGRLSGRDGRTKYAIENATRTRIVIAGSSIHILGSFNCIAMARRSVCSLILGTPPSKVYNQLRTISKRLKERL</sequence>
<dbReference type="CDD" id="cd22392">
    <property type="entry name" value="KH-I_PNO1_rpt2"/>
    <property type="match status" value="1"/>
</dbReference>
<keyword evidence="4" id="KW-0539">Nucleus</keyword>
<dbReference type="InterPro" id="IPR055211">
    <property type="entry name" value="KH_PNO1_2nd"/>
</dbReference>
<comment type="subcellular location">
    <subcellularLocation>
        <location evidence="1">Nucleus</location>
        <location evidence="1">Nucleolus</location>
    </subcellularLocation>
</comment>
<evidence type="ECO:0000313" key="8">
    <source>
        <dbReference type="Proteomes" id="UP000002899"/>
    </source>
</evidence>
<dbReference type="KEGG" id="bmic:BMR1_03g00825"/>
<dbReference type="RefSeq" id="XP_012648775.1">
    <property type="nucleotide sequence ID" value="XM_012793321.1"/>
</dbReference>
<comment type="similarity">
    <text evidence="2">Belongs to the PNO1 family.</text>
</comment>
<evidence type="ECO:0000256" key="2">
    <source>
        <dbReference type="ARBA" id="ARBA00007515"/>
    </source>
</evidence>
<dbReference type="GO" id="GO:0003723">
    <property type="term" value="F:RNA binding"/>
    <property type="evidence" value="ECO:0007669"/>
    <property type="project" value="UniProtKB-KW"/>
</dbReference>
<dbReference type="AlphaFoldDB" id="A0A0K3ALZ6"/>
<evidence type="ECO:0000256" key="1">
    <source>
        <dbReference type="ARBA" id="ARBA00004604"/>
    </source>
</evidence>
<dbReference type="PANTHER" id="PTHR12826:SF13">
    <property type="entry name" value="RNA-BINDING PROTEIN PNO1"/>
    <property type="match status" value="1"/>
</dbReference>
<dbReference type="PANTHER" id="PTHR12826">
    <property type="entry name" value="RIBONUCLEASE Y"/>
    <property type="match status" value="1"/>
</dbReference>
<keyword evidence="3" id="KW-0694">RNA-binding</keyword>
<dbReference type="GO" id="GO:0005730">
    <property type="term" value="C:nucleolus"/>
    <property type="evidence" value="ECO:0007669"/>
    <property type="project" value="UniProtKB-SubCell"/>
</dbReference>
<keyword evidence="8" id="KW-1185">Reference proteome</keyword>
<reference evidence="7 8" key="3">
    <citation type="journal article" date="2016" name="Sci. Rep.">
        <title>Genome-wide diversity and gene expression profiling of Babesia microti isolates identify polymorphic genes that mediate host-pathogen interactions.</title>
        <authorList>
            <person name="Silva J.C."/>
            <person name="Cornillot E."/>
            <person name="McCracken C."/>
            <person name="Usmani-Brown S."/>
            <person name="Dwivedi A."/>
            <person name="Ifeonu O.O."/>
            <person name="Crabtree J."/>
            <person name="Gotia H.T."/>
            <person name="Virji A.Z."/>
            <person name="Reynes C."/>
            <person name="Colinge J."/>
            <person name="Kumar V."/>
            <person name="Lawres L."/>
            <person name="Pazzi J.E."/>
            <person name="Pablo J.V."/>
            <person name="Hung C."/>
            <person name="Brancato J."/>
            <person name="Kumari P."/>
            <person name="Orvis J."/>
            <person name="Tretina K."/>
            <person name="Chibucos M."/>
            <person name="Ott S."/>
            <person name="Sadzewicz L."/>
            <person name="Sengamalay N."/>
            <person name="Shetty A.C."/>
            <person name="Su Q."/>
            <person name="Tallon L."/>
            <person name="Fraser C.M."/>
            <person name="Frutos R."/>
            <person name="Molina D.M."/>
            <person name="Krause P.J."/>
            <person name="Ben Mamoun C."/>
        </authorList>
    </citation>
    <scope>NUCLEOTIDE SEQUENCE [LARGE SCALE GENOMIC DNA]</scope>
    <source>
        <strain evidence="7 8">RI</strain>
    </source>
</reference>
<gene>
    <name evidence="7" type="ORF">BMR1_03g00825</name>
</gene>
<dbReference type="GeneID" id="24424798"/>
<evidence type="ECO:0000256" key="4">
    <source>
        <dbReference type="ARBA" id="ARBA00023242"/>
    </source>
</evidence>
<dbReference type="EMBL" id="LN871598">
    <property type="protein sequence ID" value="CTQ40764.1"/>
    <property type="molecule type" value="Genomic_DNA"/>
</dbReference>
<dbReference type="FunFam" id="3.30.1370.10:FF:000009">
    <property type="entry name" value="RNA-binding protein PNO1"/>
    <property type="match status" value="1"/>
</dbReference>
<dbReference type="Gene3D" id="3.30.1370.10">
    <property type="entry name" value="K Homology domain, type 1"/>
    <property type="match status" value="1"/>
</dbReference>
<dbReference type="SUPFAM" id="SSF54791">
    <property type="entry name" value="Eukaryotic type KH-domain (KH-domain type I)"/>
    <property type="match status" value="1"/>
</dbReference>
<feature type="domain" description="PNO1 second type I KH" evidence="6">
    <location>
        <begin position="184"/>
        <end position="267"/>
    </location>
</feature>
<evidence type="ECO:0000256" key="3">
    <source>
        <dbReference type="ARBA" id="ARBA00022884"/>
    </source>
</evidence>
<organism evidence="7 8">
    <name type="scientific">Babesia microti (strain RI)</name>
    <dbReference type="NCBI Taxonomy" id="1133968"/>
    <lineage>
        <taxon>Eukaryota</taxon>
        <taxon>Sar</taxon>
        <taxon>Alveolata</taxon>
        <taxon>Apicomplexa</taxon>
        <taxon>Aconoidasida</taxon>
        <taxon>Piroplasmida</taxon>
        <taxon>Babesiidae</taxon>
        <taxon>Babesia</taxon>
    </lineage>
</organism>
<proteinExistence type="inferred from homology"/>